<dbReference type="CDD" id="cd00430">
    <property type="entry name" value="PLPDE_III_AR"/>
    <property type="match status" value="1"/>
</dbReference>
<accession>A0ABZ2C3J0</accession>
<evidence type="ECO:0000256" key="5">
    <source>
        <dbReference type="ARBA" id="ARBA00023235"/>
    </source>
</evidence>
<dbReference type="InterPro" id="IPR009006">
    <property type="entry name" value="Ala_racemase/Decarboxylase_C"/>
</dbReference>
<dbReference type="InterPro" id="IPR000821">
    <property type="entry name" value="Ala_racemase"/>
</dbReference>
<dbReference type="NCBIfam" id="TIGR00492">
    <property type="entry name" value="alr"/>
    <property type="match status" value="1"/>
</dbReference>
<feature type="active site" description="Proton acceptor; specific for L-alanine" evidence="6">
    <location>
        <position position="274"/>
    </location>
</feature>
<dbReference type="HAMAP" id="MF_01201">
    <property type="entry name" value="Ala_racemase"/>
    <property type="match status" value="1"/>
</dbReference>
<comment type="cofactor">
    <cofactor evidence="2 6">
        <name>pyridoxal 5'-phosphate</name>
        <dbReference type="ChEBI" id="CHEBI:597326"/>
    </cofactor>
</comment>
<feature type="binding site" evidence="6">
    <location>
        <position position="322"/>
    </location>
    <ligand>
        <name>substrate</name>
    </ligand>
</feature>
<dbReference type="Gene3D" id="2.40.37.10">
    <property type="entry name" value="Lyase, Ornithine Decarboxylase, Chain A, domain 1"/>
    <property type="match status" value="1"/>
</dbReference>
<feature type="domain" description="Alanine racemase C-terminal" evidence="7">
    <location>
        <begin position="253"/>
        <end position="379"/>
    </location>
</feature>
<feature type="binding site" evidence="6">
    <location>
        <position position="155"/>
    </location>
    <ligand>
        <name>substrate</name>
    </ligand>
</feature>
<evidence type="ECO:0000313" key="8">
    <source>
        <dbReference type="EMBL" id="WVX67029.1"/>
    </source>
</evidence>
<comment type="function">
    <text evidence="6">Catalyzes the interconversion of L-alanine and D-alanine. May also act on other amino acids.</text>
</comment>
<dbReference type="InterPro" id="IPR001608">
    <property type="entry name" value="Ala_racemase_N"/>
</dbReference>
<keyword evidence="4 6" id="KW-0663">Pyridoxal phosphate</keyword>
<dbReference type="SUPFAM" id="SSF50621">
    <property type="entry name" value="Alanine racemase C-terminal domain-like"/>
    <property type="match status" value="1"/>
</dbReference>
<dbReference type="Pfam" id="PF00842">
    <property type="entry name" value="Ala_racemase_C"/>
    <property type="match status" value="1"/>
</dbReference>
<dbReference type="EMBL" id="CP133270">
    <property type="protein sequence ID" value="WVX67029.1"/>
    <property type="molecule type" value="Genomic_DNA"/>
</dbReference>
<evidence type="ECO:0000259" key="7">
    <source>
        <dbReference type="SMART" id="SM01005"/>
    </source>
</evidence>
<dbReference type="Proteomes" id="UP001330434">
    <property type="component" value="Chromosome"/>
</dbReference>
<organism evidence="8 9">
    <name type="scientific">Candidatus Bealeia paramacronuclearis</name>
    <dbReference type="NCBI Taxonomy" id="1921001"/>
    <lineage>
        <taxon>Bacteria</taxon>
        <taxon>Pseudomonadati</taxon>
        <taxon>Pseudomonadota</taxon>
        <taxon>Alphaproteobacteria</taxon>
        <taxon>Holosporales</taxon>
        <taxon>Holosporaceae</taxon>
        <taxon>Candidatus Bealeia</taxon>
    </lineage>
</organism>
<dbReference type="Gene3D" id="3.20.20.10">
    <property type="entry name" value="Alanine racemase"/>
    <property type="match status" value="1"/>
</dbReference>
<protein>
    <recommendedName>
        <fullName evidence="3 6">Alanine racemase</fullName>
        <ecNumber evidence="3 6">5.1.1.1</ecNumber>
    </recommendedName>
</protein>
<dbReference type="PRINTS" id="PR00992">
    <property type="entry name" value="ALARACEMASE"/>
</dbReference>
<dbReference type="SUPFAM" id="SSF51419">
    <property type="entry name" value="PLP-binding barrel"/>
    <property type="match status" value="1"/>
</dbReference>
<evidence type="ECO:0000256" key="2">
    <source>
        <dbReference type="ARBA" id="ARBA00001933"/>
    </source>
</evidence>
<proteinExistence type="inferred from homology"/>
<comment type="pathway">
    <text evidence="6">Amino-acid biosynthesis; D-alanine biosynthesis; D-alanine from L-alanine: step 1/1.</text>
</comment>
<dbReference type="PANTHER" id="PTHR30511:SF0">
    <property type="entry name" value="ALANINE RACEMASE, CATABOLIC-RELATED"/>
    <property type="match status" value="1"/>
</dbReference>
<dbReference type="PANTHER" id="PTHR30511">
    <property type="entry name" value="ALANINE RACEMASE"/>
    <property type="match status" value="1"/>
</dbReference>
<sequence length="380" mass="42126">MRPLSKPLLNQNFSLSPKAVIPATEMGCLEINLKTIVKNYQLMKDLAPHAEISAVLKADGYGFGASPVGKALRDAGCKTFFVAHLDEGIALRKTLQNEKIYILTGVLPGTENELIQHNLTPVLNHAGMYELWKTAGHLENRPLQCALHIDTGMHRLGFEMKDIPNARCFEGLSLEMVMSHLACSQIPGHPMNAQQLAAFQKVIPHFQRLQKSLSDTGGLFLNPEYHYDIIRPGLGFFGMHPQSLEGPNPFQNVLTLWGKIIQVRSVPKGETVGYGATFKTKRHSRLATLGIGFADGLSRDLSNQGHVFIGDFKAPILGRISMDYSVVDVSDVPESLCYPGSWVQLVNEHQTLDDLALSINTISRELSIHLGSRLYRMYEN</sequence>
<dbReference type="InterPro" id="IPR011079">
    <property type="entry name" value="Ala_racemase_C"/>
</dbReference>
<reference evidence="8 9" key="1">
    <citation type="journal article" date="2024" name="Environ. Microbiol.">
        <title>Novel evolutionary insights on the interactions of the Holosporales (Alphaproteobacteria) with eukaryotic hosts from comparative genomics.</title>
        <authorList>
            <person name="Giovannini M."/>
            <person name="Petroni G."/>
            <person name="Castelli M."/>
        </authorList>
    </citation>
    <scope>NUCLEOTIDE SEQUENCE [LARGE SCALE GENOMIC DNA]</scope>
    <source>
        <strain evidence="8 9">US_Bl 15I1</strain>
    </source>
</reference>
<dbReference type="EC" id="5.1.1.1" evidence="3 6"/>
<evidence type="ECO:0000256" key="3">
    <source>
        <dbReference type="ARBA" id="ARBA00013089"/>
    </source>
</evidence>
<dbReference type="SMART" id="SM01005">
    <property type="entry name" value="Ala_racemase_C"/>
    <property type="match status" value="1"/>
</dbReference>
<feature type="active site" description="Proton acceptor; specific for D-alanine" evidence="6">
    <location>
        <position position="57"/>
    </location>
</feature>
<evidence type="ECO:0000256" key="1">
    <source>
        <dbReference type="ARBA" id="ARBA00000316"/>
    </source>
</evidence>
<evidence type="ECO:0000256" key="6">
    <source>
        <dbReference type="HAMAP-Rule" id="MF_01201"/>
    </source>
</evidence>
<name>A0ABZ2C3J0_9PROT</name>
<dbReference type="InterPro" id="IPR029066">
    <property type="entry name" value="PLP-binding_barrel"/>
</dbReference>
<keyword evidence="9" id="KW-1185">Reference proteome</keyword>
<comment type="similarity">
    <text evidence="6">Belongs to the alanine racemase family.</text>
</comment>
<gene>
    <name evidence="8" type="ORF">Bealeia1_01225</name>
</gene>
<feature type="modified residue" description="N6-(pyridoxal phosphate)lysine" evidence="6">
    <location>
        <position position="57"/>
    </location>
</feature>
<dbReference type="Pfam" id="PF01168">
    <property type="entry name" value="Ala_racemase_N"/>
    <property type="match status" value="1"/>
</dbReference>
<comment type="catalytic activity">
    <reaction evidence="1 6">
        <text>L-alanine = D-alanine</text>
        <dbReference type="Rhea" id="RHEA:20249"/>
        <dbReference type="ChEBI" id="CHEBI:57416"/>
        <dbReference type="ChEBI" id="CHEBI:57972"/>
        <dbReference type="EC" id="5.1.1.1"/>
    </reaction>
</comment>
<evidence type="ECO:0000313" key="9">
    <source>
        <dbReference type="Proteomes" id="UP001330434"/>
    </source>
</evidence>
<evidence type="ECO:0000256" key="4">
    <source>
        <dbReference type="ARBA" id="ARBA00022898"/>
    </source>
</evidence>
<keyword evidence="5 6" id="KW-0413">Isomerase</keyword>
<dbReference type="RefSeq" id="WP_331255831.1">
    <property type="nucleotide sequence ID" value="NZ_CP133270.1"/>
</dbReference>